<dbReference type="EMBL" id="JAEVFJ010000002">
    <property type="protein sequence ID" value="KAH8107091.1"/>
    <property type="molecule type" value="Genomic_DNA"/>
</dbReference>
<organism evidence="1 2">
    <name type="scientific">Cristinia sonorae</name>
    <dbReference type="NCBI Taxonomy" id="1940300"/>
    <lineage>
        <taxon>Eukaryota</taxon>
        <taxon>Fungi</taxon>
        <taxon>Dikarya</taxon>
        <taxon>Basidiomycota</taxon>
        <taxon>Agaricomycotina</taxon>
        <taxon>Agaricomycetes</taxon>
        <taxon>Agaricomycetidae</taxon>
        <taxon>Agaricales</taxon>
        <taxon>Pleurotineae</taxon>
        <taxon>Stephanosporaceae</taxon>
        <taxon>Cristinia</taxon>
    </lineage>
</organism>
<dbReference type="OrthoDB" id="2865258at2759"/>
<dbReference type="Gene3D" id="3.40.50.1000">
    <property type="entry name" value="HAD superfamily/HAD-like"/>
    <property type="match status" value="1"/>
</dbReference>
<comment type="caution">
    <text evidence="1">The sequence shown here is derived from an EMBL/GenBank/DDBJ whole genome shotgun (WGS) entry which is preliminary data.</text>
</comment>
<dbReference type="Proteomes" id="UP000813824">
    <property type="component" value="Unassembled WGS sequence"/>
</dbReference>
<reference evidence="1" key="1">
    <citation type="journal article" date="2021" name="New Phytol.">
        <title>Evolutionary innovations through gain and loss of genes in the ectomycorrhizal Boletales.</title>
        <authorList>
            <person name="Wu G."/>
            <person name="Miyauchi S."/>
            <person name="Morin E."/>
            <person name="Kuo A."/>
            <person name="Drula E."/>
            <person name="Varga T."/>
            <person name="Kohler A."/>
            <person name="Feng B."/>
            <person name="Cao Y."/>
            <person name="Lipzen A."/>
            <person name="Daum C."/>
            <person name="Hundley H."/>
            <person name="Pangilinan J."/>
            <person name="Johnson J."/>
            <person name="Barry K."/>
            <person name="LaButti K."/>
            <person name="Ng V."/>
            <person name="Ahrendt S."/>
            <person name="Min B."/>
            <person name="Choi I.G."/>
            <person name="Park H."/>
            <person name="Plett J.M."/>
            <person name="Magnuson J."/>
            <person name="Spatafora J.W."/>
            <person name="Nagy L.G."/>
            <person name="Henrissat B."/>
            <person name="Grigoriev I.V."/>
            <person name="Yang Z.L."/>
            <person name="Xu J."/>
            <person name="Martin F.M."/>
        </authorList>
    </citation>
    <scope>NUCLEOTIDE SEQUENCE</scope>
    <source>
        <strain evidence="1">KKN 215</strain>
    </source>
</reference>
<dbReference type="InterPro" id="IPR010036">
    <property type="entry name" value="MDP_1_eu_arc"/>
</dbReference>
<accession>A0A8K0UXH8</accession>
<sequence>MAPTPFPKIVALDTDYTLFEGWLNDSFGKGAGAVQPAEDNLEPEGEWKIKDRSNPALAITLYKDVPGIIHDILLHGADIAIVARNDNKNLVDRALWYFKAEDKSGAKRPITDLVKYDEVYNQSKTAHFGKIHTYSKVDYSDMILFDDDAESNEVRHMLGVTFQVTRDSKGLTWEKYRHGIDVWKLAKSIRYPYLGQDRKLYPNAGFIGYTGVDEATLQLLVQGKTRIDTEESARWGYAIYIADDPAMANFFAEWIKGDTFGPQAETHVCEVWARDMNLWKQVPKIWYPEAYDHQTDNKHWNAWQIAWRQEDRDDWIEKMGVKRPYVLFSRHHWMEDMPIPQGQRFNEMVVYRQVQDALLLTIPLKPEQVVAKIKGGYKAYHELVKDWNIVVPPETREDSKSKGENLFA</sequence>
<proteinExistence type="predicted"/>
<dbReference type="Pfam" id="PF12689">
    <property type="entry name" value="Acid_PPase"/>
    <property type="match status" value="1"/>
</dbReference>
<protein>
    <submittedName>
        <fullName evidence="1">Acid phosphatase-domain-containing protein</fullName>
    </submittedName>
</protein>
<dbReference type="AlphaFoldDB" id="A0A8K0UXH8"/>
<gene>
    <name evidence="1" type="ORF">BXZ70DRAFT_1003972</name>
</gene>
<dbReference type="PANTHER" id="PTHR17901">
    <property type="entry name" value="MAGNESIUM-DEPENDENT PHOSPHATASE 1 MDP1"/>
    <property type="match status" value="1"/>
</dbReference>
<name>A0A8K0UXH8_9AGAR</name>
<evidence type="ECO:0000313" key="2">
    <source>
        <dbReference type="Proteomes" id="UP000813824"/>
    </source>
</evidence>
<keyword evidence="2" id="KW-1185">Reference proteome</keyword>
<dbReference type="PANTHER" id="PTHR17901:SF14">
    <property type="entry name" value="MAGNESIUM-DEPENDENT PHOSPHATASE 1"/>
    <property type="match status" value="1"/>
</dbReference>
<dbReference type="InterPro" id="IPR023214">
    <property type="entry name" value="HAD_sf"/>
</dbReference>
<evidence type="ECO:0000313" key="1">
    <source>
        <dbReference type="EMBL" id="KAH8107091.1"/>
    </source>
</evidence>
<dbReference type="GO" id="GO:0003993">
    <property type="term" value="F:acid phosphatase activity"/>
    <property type="evidence" value="ECO:0007669"/>
    <property type="project" value="TreeGrafter"/>
</dbReference>